<accession>A0A9I9D423</accession>
<evidence type="ECO:0000313" key="2">
    <source>
        <dbReference type="EnsemblPlants" id="MELO3C012774.2.1"/>
    </source>
</evidence>
<protein>
    <submittedName>
        <fullName evidence="2">Uncharacterized protein</fullName>
    </submittedName>
</protein>
<dbReference type="AlphaFoldDB" id="A0A9I9D423"/>
<organism evidence="2">
    <name type="scientific">Cucumis melo</name>
    <name type="common">Muskmelon</name>
    <dbReference type="NCBI Taxonomy" id="3656"/>
    <lineage>
        <taxon>Eukaryota</taxon>
        <taxon>Viridiplantae</taxon>
        <taxon>Streptophyta</taxon>
        <taxon>Embryophyta</taxon>
        <taxon>Tracheophyta</taxon>
        <taxon>Spermatophyta</taxon>
        <taxon>Magnoliopsida</taxon>
        <taxon>eudicotyledons</taxon>
        <taxon>Gunneridae</taxon>
        <taxon>Pentapetalae</taxon>
        <taxon>rosids</taxon>
        <taxon>fabids</taxon>
        <taxon>Cucurbitales</taxon>
        <taxon>Cucurbitaceae</taxon>
        <taxon>Benincaseae</taxon>
        <taxon>Cucumis</taxon>
    </lineage>
</organism>
<evidence type="ECO:0000256" key="1">
    <source>
        <dbReference type="SAM" id="MobiDB-lite"/>
    </source>
</evidence>
<name>A0A9I9D423_CUCME</name>
<sequence>MSTIEEKKQKKASVGEKSVEVQEKDEVQTEKPVEVKKKKKDKVMTEKLIEFPKTDEVVHIS</sequence>
<dbReference type="EnsemblPlants" id="MELO3C012774.2.1">
    <property type="protein sequence ID" value="MELO3C012774.2.1"/>
    <property type="gene ID" value="MELO3C012774.2"/>
</dbReference>
<dbReference type="Gramene" id="MELO3C012774.2.1">
    <property type="protein sequence ID" value="MELO3C012774.2.1"/>
    <property type="gene ID" value="MELO3C012774.2"/>
</dbReference>
<proteinExistence type="predicted"/>
<feature type="compositionally biased region" description="Basic and acidic residues" evidence="1">
    <location>
        <begin position="1"/>
        <end position="35"/>
    </location>
</feature>
<feature type="region of interest" description="Disordered" evidence="1">
    <location>
        <begin position="1"/>
        <end position="39"/>
    </location>
</feature>
<reference evidence="2" key="1">
    <citation type="submission" date="2023-03" db="UniProtKB">
        <authorList>
            <consortium name="EnsemblPlants"/>
        </authorList>
    </citation>
    <scope>IDENTIFICATION</scope>
</reference>